<dbReference type="EMBL" id="FNRL01000001">
    <property type="protein sequence ID" value="SDZ97404.1"/>
    <property type="molecule type" value="Genomic_DNA"/>
</dbReference>
<sequence length="48" mass="5979">MKNGYKYFFYKLYRFAERVPSPWWSEWKAALYLSVVEFLFLVSLEDIF</sequence>
<dbReference type="Proteomes" id="UP000199656">
    <property type="component" value="Unassembled WGS sequence"/>
</dbReference>
<dbReference type="AlphaFoldDB" id="A0A1H3XFF3"/>
<keyword evidence="2" id="KW-1185">Reference proteome</keyword>
<evidence type="ECO:0000313" key="2">
    <source>
        <dbReference type="Proteomes" id="UP000199656"/>
    </source>
</evidence>
<organism evidence="1 2">
    <name type="scientific">Chitinophaga terrae</name>
    <name type="common">ex Kim and Jung 2007</name>
    <dbReference type="NCBI Taxonomy" id="408074"/>
    <lineage>
        <taxon>Bacteria</taxon>
        <taxon>Pseudomonadati</taxon>
        <taxon>Bacteroidota</taxon>
        <taxon>Chitinophagia</taxon>
        <taxon>Chitinophagales</taxon>
        <taxon>Chitinophagaceae</taxon>
        <taxon>Chitinophaga</taxon>
    </lineage>
</organism>
<accession>A0A1H3XFF3</accession>
<proteinExistence type="predicted"/>
<reference evidence="2" key="1">
    <citation type="submission" date="2016-10" db="EMBL/GenBank/DDBJ databases">
        <authorList>
            <person name="Varghese N."/>
            <person name="Submissions S."/>
        </authorList>
    </citation>
    <scope>NUCLEOTIDE SEQUENCE [LARGE SCALE GENOMIC DNA]</scope>
    <source>
        <strain evidence="2">DSM 23920</strain>
    </source>
</reference>
<dbReference type="STRING" id="408074.SAMN05660909_00400"/>
<evidence type="ECO:0000313" key="1">
    <source>
        <dbReference type="EMBL" id="SDZ97404.1"/>
    </source>
</evidence>
<protein>
    <submittedName>
        <fullName evidence="1">Uncharacterized protein</fullName>
    </submittedName>
</protein>
<name>A0A1H3XFF3_9BACT</name>
<gene>
    <name evidence="1" type="ORF">SAMN05660909_00400</name>
</gene>